<gene>
    <name evidence="3" type="ORF">SAMN02745124_03420</name>
</gene>
<evidence type="ECO:0000256" key="1">
    <source>
        <dbReference type="SAM" id="MobiDB-lite"/>
    </source>
</evidence>
<dbReference type="PROSITE" id="PS51918">
    <property type="entry name" value="RADICAL_SAM"/>
    <property type="match status" value="1"/>
</dbReference>
<evidence type="ECO:0000313" key="3">
    <source>
        <dbReference type="EMBL" id="SHI04285.1"/>
    </source>
</evidence>
<dbReference type="STRING" id="1121409.SAMN02745124_03420"/>
<dbReference type="GO" id="GO:0003824">
    <property type="term" value="F:catalytic activity"/>
    <property type="evidence" value="ECO:0007669"/>
    <property type="project" value="InterPro"/>
</dbReference>
<dbReference type="InterPro" id="IPR006638">
    <property type="entry name" value="Elp3/MiaA/NifB-like_rSAM"/>
</dbReference>
<dbReference type="InterPro" id="IPR058240">
    <property type="entry name" value="rSAM_sf"/>
</dbReference>
<protein>
    <submittedName>
        <fullName evidence="3">Radical SAM superfamily enzyme YgiQ, UPF0313 family</fullName>
    </submittedName>
</protein>
<name>A0A1M5XWS4_9BACT</name>
<proteinExistence type="predicted"/>
<keyword evidence="4" id="KW-1185">Reference proteome</keyword>
<accession>A0A1M5XWS4</accession>
<dbReference type="SUPFAM" id="SSF102114">
    <property type="entry name" value="Radical SAM enzymes"/>
    <property type="match status" value="1"/>
</dbReference>
<reference evidence="3 4" key="1">
    <citation type="submission" date="2016-11" db="EMBL/GenBank/DDBJ databases">
        <authorList>
            <person name="Jaros S."/>
            <person name="Januszkiewicz K."/>
            <person name="Wedrychowicz H."/>
        </authorList>
    </citation>
    <scope>NUCLEOTIDE SEQUENCE [LARGE SCALE GENOMIC DNA]</scope>
    <source>
        <strain evidence="3 4">DSM 9705</strain>
    </source>
</reference>
<dbReference type="GO" id="GO:0051536">
    <property type="term" value="F:iron-sulfur cluster binding"/>
    <property type="evidence" value="ECO:0007669"/>
    <property type="project" value="InterPro"/>
</dbReference>
<dbReference type="Pfam" id="PF04055">
    <property type="entry name" value="Radical_SAM"/>
    <property type="match status" value="1"/>
</dbReference>
<dbReference type="SMART" id="SM00729">
    <property type="entry name" value="Elp3"/>
    <property type="match status" value="1"/>
</dbReference>
<feature type="domain" description="Radical SAM core" evidence="2">
    <location>
        <begin position="245"/>
        <end position="485"/>
    </location>
</feature>
<dbReference type="SFLD" id="SFLDG01082">
    <property type="entry name" value="B12-binding_domain_containing"/>
    <property type="match status" value="1"/>
</dbReference>
<dbReference type="InterPro" id="IPR023404">
    <property type="entry name" value="rSAM_horseshoe"/>
</dbReference>
<dbReference type="CDD" id="cd01335">
    <property type="entry name" value="Radical_SAM"/>
    <property type="match status" value="1"/>
</dbReference>
<dbReference type="Gene3D" id="3.80.30.20">
    <property type="entry name" value="tm_1862 like domain"/>
    <property type="match status" value="1"/>
</dbReference>
<evidence type="ECO:0000259" key="2">
    <source>
        <dbReference type="PROSITE" id="PS51918"/>
    </source>
</evidence>
<dbReference type="PANTHER" id="PTHR42731">
    <property type="entry name" value="SLL1084 PROTEIN"/>
    <property type="match status" value="1"/>
</dbReference>
<dbReference type="PANTHER" id="PTHR42731:SF5">
    <property type="entry name" value="RADICAL SAM DOMAIN PROTEIN"/>
    <property type="match status" value="1"/>
</dbReference>
<evidence type="ECO:0000313" key="4">
    <source>
        <dbReference type="Proteomes" id="UP000184139"/>
    </source>
</evidence>
<sequence>MNRSKRRGQPKGGGTSAGDDRSWLDQEKGTFLKKWTGRYPVALIYPNSYRIGMSSLGLQLVYRLLNDIDRIVCERIFLPETGELPLSIESGRPLDNFPVLLFSISFEHDYINLPALLLAAGLEPLAEKRPESFAPGAPLVVCGGVATFMNPEPLAPFVDLFALGEGEVLIPHLIENLLQCGDRRKSLLWEMNRHHRGFYAPRFYRPVYDGQSRQRALESPPELPPRIARVHLGTTDAAGHSELLTGRTEFADLYLTELGRGCSRGCRFCTAGFIYRPPRLWDTAAVLRSLRHRPEGIERVGLVGMEMTDPQTLQAVAEYLSEVGCALSFSSLRADRISDEIIAVLADSRLKSVAIAPDGASQRLRLVINKGLSEDDLLTAAHRLAAAGLTKLKIYLMIGLPSETEDDLHEFVDLLDKIREQVLTVGRKRGRVCELLVSVNCFVPKPWTPFQYHPFGSSRQLATEQTISGSGAIGLLRDRKSLLKRAVAGRANVRISFDGPDQALFQAVLARGDRRLAAVLLTMARSGISWRRAMKQHDLTEELFATRQYGPDSFLPWQVVDQGIAEAYLWAEYCRSFTAKTTPPCDTARCRRCGVCHD</sequence>
<feature type="region of interest" description="Disordered" evidence="1">
    <location>
        <begin position="1"/>
        <end position="22"/>
    </location>
</feature>
<dbReference type="Proteomes" id="UP000184139">
    <property type="component" value="Unassembled WGS sequence"/>
</dbReference>
<dbReference type="RefSeq" id="WP_244155886.1">
    <property type="nucleotide sequence ID" value="NZ_FQXS01000024.1"/>
</dbReference>
<dbReference type="Pfam" id="PF19864">
    <property type="entry name" value="Radical_SAM_N2"/>
    <property type="match status" value="1"/>
</dbReference>
<dbReference type="InterPro" id="IPR007197">
    <property type="entry name" value="rSAM"/>
</dbReference>
<dbReference type="InterPro" id="IPR045784">
    <property type="entry name" value="Radical_SAM_N2"/>
</dbReference>
<dbReference type="AlphaFoldDB" id="A0A1M5XWS4"/>
<dbReference type="SFLD" id="SFLDS00029">
    <property type="entry name" value="Radical_SAM"/>
    <property type="match status" value="1"/>
</dbReference>
<organism evidence="3 4">
    <name type="scientific">Desulfofustis glycolicus DSM 9705</name>
    <dbReference type="NCBI Taxonomy" id="1121409"/>
    <lineage>
        <taxon>Bacteria</taxon>
        <taxon>Pseudomonadati</taxon>
        <taxon>Thermodesulfobacteriota</taxon>
        <taxon>Desulfobulbia</taxon>
        <taxon>Desulfobulbales</taxon>
        <taxon>Desulfocapsaceae</taxon>
        <taxon>Desulfofustis</taxon>
    </lineage>
</organism>
<dbReference type="EMBL" id="FQXS01000024">
    <property type="protein sequence ID" value="SHI04285.1"/>
    <property type="molecule type" value="Genomic_DNA"/>
</dbReference>